<evidence type="ECO:0000256" key="1">
    <source>
        <dbReference type="SAM" id="MobiDB-lite"/>
    </source>
</evidence>
<dbReference type="Proteomes" id="UP000224634">
    <property type="component" value="Unassembled WGS sequence"/>
</dbReference>
<proteinExistence type="predicted"/>
<dbReference type="AlphaFoldDB" id="A0A2B7YF32"/>
<reference evidence="2 3" key="1">
    <citation type="submission" date="2017-10" db="EMBL/GenBank/DDBJ databases">
        <title>Comparative genomics in systemic dimorphic fungi from Ajellomycetaceae.</title>
        <authorList>
            <person name="Munoz J.F."/>
            <person name="Mcewen J.G."/>
            <person name="Clay O.K."/>
            <person name="Cuomo C.A."/>
        </authorList>
    </citation>
    <scope>NUCLEOTIDE SEQUENCE [LARGE SCALE GENOMIC DNA]</scope>
    <source>
        <strain evidence="2 3">UAMH7299</strain>
    </source>
</reference>
<comment type="caution">
    <text evidence="2">The sequence shown here is derived from an EMBL/GenBank/DDBJ whole genome shotgun (WGS) entry which is preliminary data.</text>
</comment>
<feature type="compositionally biased region" description="Polar residues" evidence="1">
    <location>
        <begin position="285"/>
        <end position="297"/>
    </location>
</feature>
<name>A0A2B7YF32_POLH7</name>
<keyword evidence="3" id="KW-1185">Reference proteome</keyword>
<feature type="region of interest" description="Disordered" evidence="1">
    <location>
        <begin position="271"/>
        <end position="297"/>
    </location>
</feature>
<dbReference type="EMBL" id="PDNA01000045">
    <property type="protein sequence ID" value="PGH19661.1"/>
    <property type="molecule type" value="Genomic_DNA"/>
</dbReference>
<sequence>MAAAFGFSVGDLIAGLRLLMASFEAVRGTYSSQTDYLALRSEIDSLLLALESIDDLDLERRGSERQWSGVAKRNYVVEERKADGSRGRSWRDSSSINMLLITFQAKDSMRTATKGQEVSLAMQVTTVTSISSESSANCENTTTLLELEGLTCEQRQFFQLLIRQNEQLNQSLEDIRKLLQVQTIVPAQVMLQQPVVLLDAFGKTSPVSSGAGVPDEGLVKLDKKEFHIQETSRRRDIDIARPWCSVFRPGQHVDMMHSDACGLWYHVSEEPQPPPPPYTARPNGTVHSRQTSKLNSSLKATSQAANFSGFRRVRIIATLLFPQQSKQSNQTPIDHANESLKYDQRGIPTREEIVQSHRSHPALSIVDVRICSPPFQVLKFQSRSWILN</sequence>
<dbReference type="OrthoDB" id="3045089at2759"/>
<protein>
    <recommendedName>
        <fullName evidence="4">Fungal N-terminal domain-containing protein</fullName>
    </recommendedName>
</protein>
<dbReference type="STRING" id="1447883.A0A2B7YF32"/>
<organism evidence="2 3">
    <name type="scientific">Polytolypa hystricis (strain UAMH7299)</name>
    <dbReference type="NCBI Taxonomy" id="1447883"/>
    <lineage>
        <taxon>Eukaryota</taxon>
        <taxon>Fungi</taxon>
        <taxon>Dikarya</taxon>
        <taxon>Ascomycota</taxon>
        <taxon>Pezizomycotina</taxon>
        <taxon>Eurotiomycetes</taxon>
        <taxon>Eurotiomycetidae</taxon>
        <taxon>Onygenales</taxon>
        <taxon>Onygenales incertae sedis</taxon>
        <taxon>Polytolypa</taxon>
    </lineage>
</organism>
<evidence type="ECO:0000313" key="2">
    <source>
        <dbReference type="EMBL" id="PGH19661.1"/>
    </source>
</evidence>
<evidence type="ECO:0008006" key="4">
    <source>
        <dbReference type="Google" id="ProtNLM"/>
    </source>
</evidence>
<gene>
    <name evidence="2" type="ORF">AJ80_03816</name>
</gene>
<accession>A0A2B7YF32</accession>
<evidence type="ECO:0000313" key="3">
    <source>
        <dbReference type="Proteomes" id="UP000224634"/>
    </source>
</evidence>